<dbReference type="PRINTS" id="PR00080">
    <property type="entry name" value="SDRFAMILY"/>
</dbReference>
<dbReference type="Gene3D" id="3.40.50.720">
    <property type="entry name" value="NAD(P)-binding Rossmann-like Domain"/>
    <property type="match status" value="1"/>
</dbReference>
<sequence length="271" mass="28127">MNQTESAESTRPTDRTTRRTALVTGATTGIGAAVAERLARQSMDLVLVARDTARLETAARRLHAEHSVAVLTVPMDLSQEGAPGRLAERLAGDGVEVDVLVNNAGVSLMGPVAASDPAQVRALVDLNAGAVAELTTLMLPGMVARGRGSIVNIASTGAYAPAAYVAAYAASKAFVLSFTQAVWAETRGTGVRVVAISPGPTDTPMNTRPAPGKRRPGDVADTVMAALRGDGPSVVDGRRNAVQTFVFGRLLPSRTAARLTERFMREAAGAV</sequence>
<dbReference type="AlphaFoldDB" id="A0AAU3H1L5"/>
<dbReference type="CDD" id="cd05233">
    <property type="entry name" value="SDR_c"/>
    <property type="match status" value="1"/>
</dbReference>
<dbReference type="GO" id="GO:0016020">
    <property type="term" value="C:membrane"/>
    <property type="evidence" value="ECO:0007669"/>
    <property type="project" value="TreeGrafter"/>
</dbReference>
<dbReference type="PRINTS" id="PR00081">
    <property type="entry name" value="GDHRDH"/>
</dbReference>
<dbReference type="PANTHER" id="PTHR44196">
    <property type="entry name" value="DEHYDROGENASE/REDUCTASE SDR FAMILY MEMBER 7B"/>
    <property type="match status" value="1"/>
</dbReference>
<dbReference type="SUPFAM" id="SSF51735">
    <property type="entry name" value="NAD(P)-binding Rossmann-fold domains"/>
    <property type="match status" value="1"/>
</dbReference>
<comment type="similarity">
    <text evidence="1 3">Belongs to the short-chain dehydrogenases/reductases (SDR) family.</text>
</comment>
<feature type="region of interest" description="Disordered" evidence="4">
    <location>
        <begin position="196"/>
        <end position="216"/>
    </location>
</feature>
<keyword evidence="2" id="KW-0560">Oxidoreductase</keyword>
<dbReference type="InterPro" id="IPR036291">
    <property type="entry name" value="NAD(P)-bd_dom_sf"/>
</dbReference>
<name>A0AAU3H1L5_9ACTN</name>
<organism evidence="5">
    <name type="scientific">Streptomyces sp. NBC_01401</name>
    <dbReference type="NCBI Taxonomy" id="2903854"/>
    <lineage>
        <taxon>Bacteria</taxon>
        <taxon>Bacillati</taxon>
        <taxon>Actinomycetota</taxon>
        <taxon>Actinomycetes</taxon>
        <taxon>Kitasatosporales</taxon>
        <taxon>Streptomycetaceae</taxon>
        <taxon>Streptomyces</taxon>
    </lineage>
</organism>
<evidence type="ECO:0000256" key="2">
    <source>
        <dbReference type="ARBA" id="ARBA00023002"/>
    </source>
</evidence>
<dbReference type="PIRSF" id="PIRSF000126">
    <property type="entry name" value="11-beta-HSD1"/>
    <property type="match status" value="1"/>
</dbReference>
<protein>
    <submittedName>
        <fullName evidence="5">SDR family NAD(P)-dependent oxidoreductase</fullName>
    </submittedName>
</protein>
<dbReference type="GO" id="GO:0016491">
    <property type="term" value="F:oxidoreductase activity"/>
    <property type="evidence" value="ECO:0007669"/>
    <property type="project" value="UniProtKB-KW"/>
</dbReference>
<evidence type="ECO:0000256" key="3">
    <source>
        <dbReference type="RuleBase" id="RU000363"/>
    </source>
</evidence>
<dbReference type="Pfam" id="PF00106">
    <property type="entry name" value="adh_short"/>
    <property type="match status" value="1"/>
</dbReference>
<evidence type="ECO:0000313" key="5">
    <source>
        <dbReference type="EMBL" id="WTY99385.1"/>
    </source>
</evidence>
<evidence type="ECO:0000256" key="1">
    <source>
        <dbReference type="ARBA" id="ARBA00006484"/>
    </source>
</evidence>
<evidence type="ECO:0000256" key="4">
    <source>
        <dbReference type="SAM" id="MobiDB-lite"/>
    </source>
</evidence>
<gene>
    <name evidence="5" type="ORF">OG626_33035</name>
</gene>
<dbReference type="PANTHER" id="PTHR44196:SF2">
    <property type="entry name" value="SHORT-CHAIN DEHYDROGENASE-RELATED"/>
    <property type="match status" value="1"/>
</dbReference>
<dbReference type="EMBL" id="CP109535">
    <property type="protein sequence ID" value="WTY99385.1"/>
    <property type="molecule type" value="Genomic_DNA"/>
</dbReference>
<proteinExistence type="inferred from homology"/>
<reference evidence="5" key="1">
    <citation type="submission" date="2022-10" db="EMBL/GenBank/DDBJ databases">
        <title>The complete genomes of actinobacterial strains from the NBC collection.</title>
        <authorList>
            <person name="Joergensen T.S."/>
            <person name="Alvarez Arevalo M."/>
            <person name="Sterndorff E.B."/>
            <person name="Faurdal D."/>
            <person name="Vuksanovic O."/>
            <person name="Mourched A.-S."/>
            <person name="Charusanti P."/>
            <person name="Shaw S."/>
            <person name="Blin K."/>
            <person name="Weber T."/>
        </authorList>
    </citation>
    <scope>NUCLEOTIDE SEQUENCE</scope>
    <source>
        <strain evidence="5">NBC_01401</strain>
    </source>
</reference>
<dbReference type="InterPro" id="IPR002347">
    <property type="entry name" value="SDR_fam"/>
</dbReference>
<accession>A0AAU3H1L5</accession>